<dbReference type="PANTHER" id="PTHR13230:SF5">
    <property type="entry name" value="GENERAL TRANSCRIPTION FACTOR 3C POLYPEPTIDE 5"/>
    <property type="match status" value="1"/>
</dbReference>
<name>A0A059F2E2_9MICR</name>
<dbReference type="GO" id="GO:0000127">
    <property type="term" value="C:transcription factor TFIIIC complex"/>
    <property type="evidence" value="ECO:0007669"/>
    <property type="project" value="InterPro"/>
</dbReference>
<feature type="domain" description="Transcription factor IIIC subunit 5 HTH" evidence="1">
    <location>
        <begin position="143"/>
        <end position="236"/>
    </location>
</feature>
<dbReference type="STRING" id="1288291.A0A059F2E2"/>
<evidence type="ECO:0000259" key="1">
    <source>
        <dbReference type="Pfam" id="PF09734"/>
    </source>
</evidence>
<reference evidence="2 3" key="2">
    <citation type="submission" date="2014-03" db="EMBL/GenBank/DDBJ databases">
        <title>The Genome Sequence of Anncaliia algerae insect isolate PRA339.</title>
        <authorList>
            <consortium name="The Broad Institute Genome Sequencing Platform"/>
            <consortium name="The Broad Institute Genome Sequencing Center for Infectious Disease"/>
            <person name="Cuomo C."/>
            <person name="Becnel J."/>
            <person name="Sanscrainte N."/>
            <person name="Walker B."/>
            <person name="Young S.K."/>
            <person name="Zeng Q."/>
            <person name="Gargeya S."/>
            <person name="Fitzgerald M."/>
            <person name="Haas B."/>
            <person name="Abouelleil A."/>
            <person name="Alvarado L."/>
            <person name="Arachchi H.M."/>
            <person name="Berlin A.M."/>
            <person name="Chapman S.B."/>
            <person name="Dewar J."/>
            <person name="Goldberg J."/>
            <person name="Griggs A."/>
            <person name="Gujja S."/>
            <person name="Hansen M."/>
            <person name="Howarth C."/>
            <person name="Imamovic A."/>
            <person name="Larimer J."/>
            <person name="McCowan C."/>
            <person name="Murphy C."/>
            <person name="Neiman D."/>
            <person name="Pearson M."/>
            <person name="Priest M."/>
            <person name="Roberts A."/>
            <person name="Saif S."/>
            <person name="Shea T."/>
            <person name="Sisk P."/>
            <person name="Sykes S."/>
            <person name="Wortman J."/>
            <person name="Nusbaum C."/>
            <person name="Birren B."/>
        </authorList>
    </citation>
    <scope>NUCLEOTIDE SEQUENCE [LARGE SCALE GENOMIC DNA]</scope>
    <source>
        <strain evidence="2 3">PRA339</strain>
    </source>
</reference>
<protein>
    <recommendedName>
        <fullName evidence="1">Transcription factor IIIC subunit 5 HTH domain-containing protein</fullName>
    </recommendedName>
</protein>
<dbReference type="GO" id="GO:0001002">
    <property type="term" value="F:RNA polymerase III type 1 promoter sequence-specific DNA binding"/>
    <property type="evidence" value="ECO:0007669"/>
    <property type="project" value="TreeGrafter"/>
</dbReference>
<dbReference type="Proteomes" id="UP000030655">
    <property type="component" value="Unassembled WGS sequence"/>
</dbReference>
<accession>A0A059F2E2</accession>
<keyword evidence="3" id="KW-1185">Reference proteome</keyword>
<dbReference type="EMBL" id="KK365149">
    <property type="protein sequence ID" value="KCZ81154.1"/>
    <property type="molecule type" value="Genomic_DNA"/>
</dbReference>
<organism evidence="2 3">
    <name type="scientific">Anncaliia algerae PRA339</name>
    <dbReference type="NCBI Taxonomy" id="1288291"/>
    <lineage>
        <taxon>Eukaryota</taxon>
        <taxon>Fungi</taxon>
        <taxon>Fungi incertae sedis</taxon>
        <taxon>Microsporidia</taxon>
        <taxon>Tubulinosematoidea</taxon>
        <taxon>Tubulinosematidae</taxon>
        <taxon>Anncaliia</taxon>
    </lineage>
</organism>
<evidence type="ECO:0000313" key="2">
    <source>
        <dbReference type="EMBL" id="KCZ81154.1"/>
    </source>
</evidence>
<dbReference type="VEuPathDB" id="MicrosporidiaDB:H312_01446"/>
<sequence length="300" mass="35055">MDEEEKFDLIEFPILPELLGGIELYKSDDTYITSIEDLNIIKKLFATKKLDTIGILLEIEDDHVKILGIAKNHYVFETPIDFVFPVDEKVSHFYQKVSQIIDHGTTEEVVNLSALLNKETLPFYPLPILISHDQNNINVLKTKKKELKPGKKVVAPEIDNAAEEFLLNLFKIHPILRAEFIKNEFNNKINNKFTYNRVKILLNKCAFFVNNGPFAKCWVNNDIDVTNNPNFFIYQVFGKTKVHEKFFQLFERPSLVEKVERNRDLYFSGDYSEKYGYLTKLAIIDLEKKIEAEDLYQIYD</sequence>
<dbReference type="Pfam" id="PF09734">
    <property type="entry name" value="Tau95"/>
    <property type="match status" value="1"/>
</dbReference>
<dbReference type="InterPro" id="IPR040454">
    <property type="entry name" value="TF_IIIC_Tfc1/Sfc1"/>
</dbReference>
<dbReference type="GO" id="GO:0006384">
    <property type="term" value="P:transcription initiation at RNA polymerase III promoter"/>
    <property type="evidence" value="ECO:0007669"/>
    <property type="project" value="InterPro"/>
</dbReference>
<dbReference type="GO" id="GO:0001003">
    <property type="term" value="F:RNA polymerase III type 2 promoter sequence-specific DNA binding"/>
    <property type="evidence" value="ECO:0007669"/>
    <property type="project" value="TreeGrafter"/>
</dbReference>
<gene>
    <name evidence="2" type="ORF">H312_01446</name>
</gene>
<dbReference type="PANTHER" id="PTHR13230">
    <property type="entry name" value="GENERAL TRANSCRIPTION FACTOR IIIC, POLYPEPTIDE 5"/>
    <property type="match status" value="1"/>
</dbReference>
<evidence type="ECO:0000313" key="3">
    <source>
        <dbReference type="Proteomes" id="UP000030655"/>
    </source>
</evidence>
<dbReference type="InterPro" id="IPR019136">
    <property type="entry name" value="TF_IIIC_su-5_HTH"/>
</dbReference>
<proteinExistence type="predicted"/>
<dbReference type="AlphaFoldDB" id="A0A059F2E2"/>
<dbReference type="HOGENOM" id="CLU_1113576_0_0_1"/>
<reference evidence="3" key="1">
    <citation type="submission" date="2013-02" db="EMBL/GenBank/DDBJ databases">
        <authorList>
            <consortium name="The Broad Institute Genome Sequencing Platform"/>
            <person name="Cuomo C."/>
            <person name="Becnel J."/>
            <person name="Sanscrainte N."/>
            <person name="Walker B."/>
            <person name="Young S.K."/>
            <person name="Zeng Q."/>
            <person name="Gargeya S."/>
            <person name="Fitzgerald M."/>
            <person name="Haas B."/>
            <person name="Abouelleil A."/>
            <person name="Alvarado L."/>
            <person name="Arachchi H.M."/>
            <person name="Berlin A.M."/>
            <person name="Chapman S.B."/>
            <person name="Dewar J."/>
            <person name="Goldberg J."/>
            <person name="Griggs A."/>
            <person name="Gujja S."/>
            <person name="Hansen M."/>
            <person name="Howarth C."/>
            <person name="Imamovic A."/>
            <person name="Larimer J."/>
            <person name="McCowan C."/>
            <person name="Murphy C."/>
            <person name="Neiman D."/>
            <person name="Pearson M."/>
            <person name="Priest M."/>
            <person name="Roberts A."/>
            <person name="Saif S."/>
            <person name="Shea T."/>
            <person name="Sisk P."/>
            <person name="Sykes S."/>
            <person name="Wortman J."/>
            <person name="Nusbaum C."/>
            <person name="Birren B."/>
        </authorList>
    </citation>
    <scope>NUCLEOTIDE SEQUENCE [LARGE SCALE GENOMIC DNA]</scope>
    <source>
        <strain evidence="3">PRA339</strain>
    </source>
</reference>
<dbReference type="OrthoDB" id="5598268at2759"/>